<keyword evidence="4" id="KW-0597">Phosphoprotein</keyword>
<dbReference type="PROSITE" id="PS50043">
    <property type="entry name" value="HTH_LUXR_2"/>
    <property type="match status" value="1"/>
</dbReference>
<dbReference type="EMBL" id="BAAAZH010000006">
    <property type="protein sequence ID" value="GAA4111545.1"/>
    <property type="molecule type" value="Genomic_DNA"/>
</dbReference>
<dbReference type="InterPro" id="IPR039420">
    <property type="entry name" value="WalR-like"/>
</dbReference>
<gene>
    <name evidence="7" type="ORF">GCM10022215_07370</name>
</gene>
<protein>
    <submittedName>
        <fullName evidence="7">Response regulator transcription factor</fullName>
    </submittedName>
</protein>
<dbReference type="Pfam" id="PF00196">
    <property type="entry name" value="GerE"/>
    <property type="match status" value="1"/>
</dbReference>
<dbReference type="Gene3D" id="1.10.10.10">
    <property type="entry name" value="Winged helix-like DNA-binding domain superfamily/Winged helix DNA-binding domain"/>
    <property type="match status" value="1"/>
</dbReference>
<dbReference type="SUPFAM" id="SSF46894">
    <property type="entry name" value="C-terminal effector domain of the bipartite response regulators"/>
    <property type="match status" value="1"/>
</dbReference>
<dbReference type="SMART" id="SM00421">
    <property type="entry name" value="HTH_LUXR"/>
    <property type="match status" value="1"/>
</dbReference>
<name>A0ABP7XCG3_9ACTN</name>
<dbReference type="InterPro" id="IPR011006">
    <property type="entry name" value="CheY-like_superfamily"/>
</dbReference>
<dbReference type="InterPro" id="IPR000792">
    <property type="entry name" value="Tscrpt_reg_LuxR_C"/>
</dbReference>
<keyword evidence="2" id="KW-0238">DNA-binding</keyword>
<dbReference type="SUPFAM" id="SSF52172">
    <property type="entry name" value="CheY-like"/>
    <property type="match status" value="1"/>
</dbReference>
<dbReference type="InterPro" id="IPR036388">
    <property type="entry name" value="WH-like_DNA-bd_sf"/>
</dbReference>
<dbReference type="CDD" id="cd06170">
    <property type="entry name" value="LuxR_C_like"/>
    <property type="match status" value="1"/>
</dbReference>
<dbReference type="RefSeq" id="WP_344731874.1">
    <property type="nucleotide sequence ID" value="NZ_BAAAZH010000006.1"/>
</dbReference>
<organism evidence="7 8">
    <name type="scientific">Nocardioides fonticola</name>
    <dbReference type="NCBI Taxonomy" id="450363"/>
    <lineage>
        <taxon>Bacteria</taxon>
        <taxon>Bacillati</taxon>
        <taxon>Actinomycetota</taxon>
        <taxon>Actinomycetes</taxon>
        <taxon>Propionibacteriales</taxon>
        <taxon>Nocardioidaceae</taxon>
        <taxon>Nocardioides</taxon>
    </lineage>
</organism>
<dbReference type="Proteomes" id="UP001501495">
    <property type="component" value="Unassembled WGS sequence"/>
</dbReference>
<dbReference type="Gene3D" id="3.40.50.2300">
    <property type="match status" value="1"/>
</dbReference>
<evidence type="ECO:0000256" key="3">
    <source>
        <dbReference type="ARBA" id="ARBA00023163"/>
    </source>
</evidence>
<proteinExistence type="predicted"/>
<keyword evidence="1" id="KW-0805">Transcription regulation</keyword>
<dbReference type="PANTHER" id="PTHR43214:SF24">
    <property type="entry name" value="TRANSCRIPTIONAL REGULATORY PROTEIN NARL-RELATED"/>
    <property type="match status" value="1"/>
</dbReference>
<accession>A0ABP7XCG3</accession>
<evidence type="ECO:0000313" key="8">
    <source>
        <dbReference type="Proteomes" id="UP001501495"/>
    </source>
</evidence>
<dbReference type="PRINTS" id="PR00038">
    <property type="entry name" value="HTHLUXR"/>
</dbReference>
<evidence type="ECO:0000256" key="1">
    <source>
        <dbReference type="ARBA" id="ARBA00023015"/>
    </source>
</evidence>
<evidence type="ECO:0000259" key="5">
    <source>
        <dbReference type="PROSITE" id="PS50043"/>
    </source>
</evidence>
<comment type="caution">
    <text evidence="7">The sequence shown here is derived from an EMBL/GenBank/DDBJ whole genome shotgun (WGS) entry which is preliminary data.</text>
</comment>
<dbReference type="PROSITE" id="PS50110">
    <property type="entry name" value="RESPONSE_REGULATORY"/>
    <property type="match status" value="1"/>
</dbReference>
<keyword evidence="3" id="KW-0804">Transcription</keyword>
<feature type="modified residue" description="4-aspartylphosphate" evidence="4">
    <location>
        <position position="66"/>
    </location>
</feature>
<evidence type="ECO:0000256" key="2">
    <source>
        <dbReference type="ARBA" id="ARBA00023125"/>
    </source>
</evidence>
<dbReference type="SMART" id="SM00448">
    <property type="entry name" value="REC"/>
    <property type="match status" value="1"/>
</dbReference>
<dbReference type="PANTHER" id="PTHR43214">
    <property type="entry name" value="TWO-COMPONENT RESPONSE REGULATOR"/>
    <property type="match status" value="1"/>
</dbReference>
<reference evidence="8" key="1">
    <citation type="journal article" date="2019" name="Int. J. Syst. Evol. Microbiol.">
        <title>The Global Catalogue of Microorganisms (GCM) 10K type strain sequencing project: providing services to taxonomists for standard genome sequencing and annotation.</title>
        <authorList>
            <consortium name="The Broad Institute Genomics Platform"/>
            <consortium name="The Broad Institute Genome Sequencing Center for Infectious Disease"/>
            <person name="Wu L."/>
            <person name="Ma J."/>
        </authorList>
    </citation>
    <scope>NUCLEOTIDE SEQUENCE [LARGE SCALE GENOMIC DNA]</scope>
    <source>
        <strain evidence="8">JCM 16703</strain>
    </source>
</reference>
<dbReference type="Pfam" id="PF00072">
    <property type="entry name" value="Response_reg"/>
    <property type="match status" value="1"/>
</dbReference>
<evidence type="ECO:0000256" key="4">
    <source>
        <dbReference type="PROSITE-ProRule" id="PRU00169"/>
    </source>
</evidence>
<sequence>MSTPAPQAASLRVAVCDDSVLFREGLARVLPELGFEVAGLAAGPDALDDLLDSAAVDGPVDVAIVDIRMPPTHTDEGFQVAARLASDRPRLGVLLLSQVVEVGPTVALLQHASAGRGYLLKDRVTDLGAFAEAVRRVGAGGSVVDPEVAAALLADGRDDAVLAAMSARELEILSLMAEGRSNIGICERLVLSPRTVESHVRAIFRKLDLADAPDDHRRVLAVLAYLRR</sequence>
<evidence type="ECO:0000259" key="6">
    <source>
        <dbReference type="PROSITE" id="PS50110"/>
    </source>
</evidence>
<feature type="domain" description="Response regulatory" evidence="6">
    <location>
        <begin position="12"/>
        <end position="136"/>
    </location>
</feature>
<evidence type="ECO:0000313" key="7">
    <source>
        <dbReference type="EMBL" id="GAA4111545.1"/>
    </source>
</evidence>
<feature type="domain" description="HTH luxR-type" evidence="5">
    <location>
        <begin position="158"/>
        <end position="228"/>
    </location>
</feature>
<dbReference type="InterPro" id="IPR016032">
    <property type="entry name" value="Sig_transdc_resp-reg_C-effctor"/>
</dbReference>
<dbReference type="InterPro" id="IPR001789">
    <property type="entry name" value="Sig_transdc_resp-reg_receiver"/>
</dbReference>
<keyword evidence="8" id="KW-1185">Reference proteome</keyword>